<gene>
    <name evidence="9" type="ORF">GCM10009747_30570</name>
</gene>
<organism evidence="9 10">
    <name type="scientific">Agromyces humatus</name>
    <dbReference type="NCBI Taxonomy" id="279573"/>
    <lineage>
        <taxon>Bacteria</taxon>
        <taxon>Bacillati</taxon>
        <taxon>Actinomycetota</taxon>
        <taxon>Actinomycetes</taxon>
        <taxon>Micrococcales</taxon>
        <taxon>Microbacteriaceae</taxon>
        <taxon>Agromyces</taxon>
    </lineage>
</organism>
<comment type="similarity">
    <text evidence="1">Belongs to the glycerophosphoryl diester phosphodiesterase family.</text>
</comment>
<keyword evidence="5" id="KW-0378">Hydrolase</keyword>
<feature type="domain" description="GP-PDE" evidence="8">
    <location>
        <begin position="425"/>
        <end position="750"/>
    </location>
</feature>
<dbReference type="EC" id="3.1.4.46" evidence="2"/>
<dbReference type="RefSeq" id="WP_232498219.1">
    <property type="nucleotide sequence ID" value="NZ_BAAANH010000006.1"/>
</dbReference>
<feature type="chain" id="PRO_5047203067" description="glycerophosphodiester phosphodiesterase" evidence="7">
    <location>
        <begin position="34"/>
        <end position="750"/>
    </location>
</feature>
<comment type="caution">
    <text evidence="9">The sequence shown here is derived from an EMBL/GenBank/DDBJ whole genome shotgun (WGS) entry which is preliminary data.</text>
</comment>
<proteinExistence type="inferred from homology"/>
<dbReference type="Gene3D" id="3.20.20.190">
    <property type="entry name" value="Phosphatidylinositol (PI) phosphodiesterase"/>
    <property type="match status" value="1"/>
</dbReference>
<feature type="signal peptide" evidence="7">
    <location>
        <begin position="1"/>
        <end position="33"/>
    </location>
</feature>
<evidence type="ECO:0000313" key="9">
    <source>
        <dbReference type="EMBL" id="GAA1767747.1"/>
    </source>
</evidence>
<evidence type="ECO:0000256" key="7">
    <source>
        <dbReference type="SAM" id="SignalP"/>
    </source>
</evidence>
<evidence type="ECO:0000259" key="8">
    <source>
        <dbReference type="PROSITE" id="PS51704"/>
    </source>
</evidence>
<dbReference type="EMBL" id="BAAANH010000006">
    <property type="protein sequence ID" value="GAA1767747.1"/>
    <property type="molecule type" value="Genomic_DNA"/>
</dbReference>
<keyword evidence="10" id="KW-1185">Reference proteome</keyword>
<dbReference type="Proteomes" id="UP001500506">
    <property type="component" value="Unassembled WGS sequence"/>
</dbReference>
<reference evidence="10" key="1">
    <citation type="journal article" date="2019" name="Int. J. Syst. Evol. Microbiol.">
        <title>The Global Catalogue of Microorganisms (GCM) 10K type strain sequencing project: providing services to taxonomists for standard genome sequencing and annotation.</title>
        <authorList>
            <consortium name="The Broad Institute Genomics Platform"/>
            <consortium name="The Broad Institute Genome Sequencing Center for Infectious Disease"/>
            <person name="Wu L."/>
            <person name="Ma J."/>
        </authorList>
    </citation>
    <scope>NUCLEOTIDE SEQUENCE [LARGE SCALE GENOMIC DNA]</scope>
    <source>
        <strain evidence="10">JCM 14319</strain>
    </source>
</reference>
<dbReference type="InterPro" id="IPR027372">
    <property type="entry name" value="Phytase-like_dom"/>
</dbReference>
<evidence type="ECO:0000256" key="5">
    <source>
        <dbReference type="ARBA" id="ARBA00022801"/>
    </source>
</evidence>
<dbReference type="CDD" id="cd08602">
    <property type="entry name" value="GDPD_ScGlpQ1_like"/>
    <property type="match status" value="1"/>
</dbReference>
<dbReference type="Pfam" id="PF13449">
    <property type="entry name" value="Phytase-like"/>
    <property type="match status" value="1"/>
</dbReference>
<evidence type="ECO:0000313" key="10">
    <source>
        <dbReference type="Proteomes" id="UP001500506"/>
    </source>
</evidence>
<keyword evidence="4" id="KW-0319">Glycerol metabolism</keyword>
<evidence type="ECO:0000256" key="2">
    <source>
        <dbReference type="ARBA" id="ARBA00012247"/>
    </source>
</evidence>
<dbReference type="PANTHER" id="PTHR43620">
    <property type="entry name" value="GLYCEROPHOSPHORYL DIESTER PHOSPHODIESTERASE"/>
    <property type="match status" value="1"/>
</dbReference>
<protein>
    <recommendedName>
        <fullName evidence="2">glycerophosphodiester phosphodiesterase</fullName>
        <ecNumber evidence="2">3.1.4.46</ecNumber>
    </recommendedName>
</protein>
<comment type="catalytic activity">
    <reaction evidence="6">
        <text>a sn-glycero-3-phosphodiester + H2O = an alcohol + sn-glycerol 3-phosphate + H(+)</text>
        <dbReference type="Rhea" id="RHEA:12969"/>
        <dbReference type="ChEBI" id="CHEBI:15377"/>
        <dbReference type="ChEBI" id="CHEBI:15378"/>
        <dbReference type="ChEBI" id="CHEBI:30879"/>
        <dbReference type="ChEBI" id="CHEBI:57597"/>
        <dbReference type="ChEBI" id="CHEBI:83408"/>
        <dbReference type="EC" id="3.1.4.46"/>
    </reaction>
</comment>
<dbReference type="Pfam" id="PF03009">
    <property type="entry name" value="GDPD"/>
    <property type="match status" value="1"/>
</dbReference>
<evidence type="ECO:0000256" key="1">
    <source>
        <dbReference type="ARBA" id="ARBA00007277"/>
    </source>
</evidence>
<evidence type="ECO:0000256" key="3">
    <source>
        <dbReference type="ARBA" id="ARBA00022729"/>
    </source>
</evidence>
<dbReference type="InterPro" id="IPR030395">
    <property type="entry name" value="GP_PDE_dom"/>
</dbReference>
<keyword evidence="3 7" id="KW-0732">Signal</keyword>
<accession>A0ABP4X174</accession>
<dbReference type="InterPro" id="IPR017946">
    <property type="entry name" value="PLC-like_Pdiesterase_TIM-brl"/>
</dbReference>
<dbReference type="PANTHER" id="PTHR43620:SF7">
    <property type="entry name" value="GLYCEROPHOSPHODIESTER PHOSPHODIESTERASE GDPD5-RELATED"/>
    <property type="match status" value="1"/>
</dbReference>
<dbReference type="SUPFAM" id="SSF51695">
    <property type="entry name" value="PLC-like phosphodiesterases"/>
    <property type="match status" value="1"/>
</dbReference>
<name>A0ABP4X174_9MICO</name>
<evidence type="ECO:0000256" key="6">
    <source>
        <dbReference type="ARBA" id="ARBA00047512"/>
    </source>
</evidence>
<sequence>MSRTSLRRAIPRTLAIATAVATAIALVPSAAVAADNDQGRGSGPTVKTHVPTLVARATLSADHLEEGPASGALASAANGRQGPWEGQVIPGFSAAIDNGDGTFWAQPDNGFGSKGNSADFLLRNYLVRPAWQTAEGGDGSIAIERFISYNDRNDVLDFEIVNDGTSDRLLTGADFDIESVVRAKDGTFWVGEEFGPFLLHFDAEGTLLEKPYSLTGAKSPQNPYLASGETPRVRASRGFEALAASTNGRYLYPVIEGSYADETDLRRREIHEFDTKAGAYTGRTWDYETDQEANVIGDAFTVKNDVLLLVERDDFEGDQSVTKRVYEIDLKRTDARGFVEKTLVLDALHIANPDAIGTGDGYGTGEVFSLPVQSFEIVVQLKDGRLLIGNDNNYPGNDARIPGSPDDTEFDIIDLRKTRIEPSDVTLVAHRGASGHRPEHTLAAYETAIVQCADYIEPDVVATKDGVLVARHENEISGTTDVSSRAEFADRRATKVIDGVRVTGWFTEDFTFAELRTLRAKERLPLTRPANTAFDGLYQVPTLDEVIDLARHSVSCDGRQVGVYPETKHPTYFDSIGLSLEEPLAAALQANDVDRTDAPVILQSFEVANLRDLDELTNVKIAQLISPSGRPYDFVAAGDPRTYADLVTPAGLAEIAGYADGVGLEKSVMIPRTAAGNLGQPTSVIADAHAAGLTVHGWTFRLENQFLPVEFRSSADPSAPGDLVGEIGVFLAAGMDGFFSDQPDVAVTAG</sequence>
<dbReference type="PROSITE" id="PS51704">
    <property type="entry name" value="GP_PDE"/>
    <property type="match status" value="1"/>
</dbReference>
<evidence type="ECO:0000256" key="4">
    <source>
        <dbReference type="ARBA" id="ARBA00022798"/>
    </source>
</evidence>